<dbReference type="Pfam" id="PF10636">
    <property type="entry name" value="hemP"/>
    <property type="match status" value="1"/>
</dbReference>
<dbReference type="Gene3D" id="2.10.70.10">
    <property type="entry name" value="Complement Module, domain 1"/>
    <property type="match status" value="1"/>
</dbReference>
<evidence type="ECO:0000313" key="2">
    <source>
        <dbReference type="Proteomes" id="UP000193083"/>
    </source>
</evidence>
<sequence>MNTRFTFDHSTDADRSLLRREGLARPVSPVPARRVDSAVLFRGEHEIGIEHHGALYRLKITRQGKLILNK</sequence>
<dbReference type="AlphaFoldDB" id="A0A1X7PAC8"/>
<reference evidence="2" key="1">
    <citation type="submission" date="2017-04" db="EMBL/GenBank/DDBJ databases">
        <authorList>
            <person name="Varghese N."/>
            <person name="Submissions S."/>
        </authorList>
    </citation>
    <scope>NUCLEOTIDE SEQUENCE [LARGE SCALE GENOMIC DNA]</scope>
    <source>
        <strain evidence="2">B5P</strain>
    </source>
</reference>
<organism evidence="1 2">
    <name type="scientific">Mesorhizobium australicum</name>
    <dbReference type="NCBI Taxonomy" id="536018"/>
    <lineage>
        <taxon>Bacteria</taxon>
        <taxon>Pseudomonadati</taxon>
        <taxon>Pseudomonadota</taxon>
        <taxon>Alphaproteobacteria</taxon>
        <taxon>Hyphomicrobiales</taxon>
        <taxon>Phyllobacteriaceae</taxon>
        <taxon>Mesorhizobium</taxon>
    </lineage>
</organism>
<dbReference type="Proteomes" id="UP000193083">
    <property type="component" value="Unassembled WGS sequence"/>
</dbReference>
<keyword evidence="2" id="KW-1185">Reference proteome</keyword>
<gene>
    <name evidence="1" type="ORF">SAMN02982922_3453</name>
</gene>
<dbReference type="InterPro" id="IPR019600">
    <property type="entry name" value="Hemin_uptake_protein_HemP"/>
</dbReference>
<proteinExistence type="predicted"/>
<dbReference type="EMBL" id="FXBL01000004">
    <property type="protein sequence ID" value="SMH47106.1"/>
    <property type="molecule type" value="Genomic_DNA"/>
</dbReference>
<name>A0A1X7PAC8_9HYPH</name>
<evidence type="ECO:0000313" key="1">
    <source>
        <dbReference type="EMBL" id="SMH47106.1"/>
    </source>
</evidence>
<accession>A0A1X7PAC8</accession>
<protein>
    <submittedName>
        <fullName evidence="1">Hemin uptake protein hemP</fullName>
    </submittedName>
</protein>